<dbReference type="GO" id="GO:0032259">
    <property type="term" value="P:methylation"/>
    <property type="evidence" value="ECO:0007669"/>
    <property type="project" value="UniProtKB-KW"/>
</dbReference>
<evidence type="ECO:0000313" key="8">
    <source>
        <dbReference type="EMBL" id="SMX22024.1"/>
    </source>
</evidence>
<keyword evidence="1 5" id="KW-0489">Methyltransferase</keyword>
<feature type="domain" description="Release factor glutamine methyltransferase N-terminal" evidence="7">
    <location>
        <begin position="12"/>
        <end position="81"/>
    </location>
</feature>
<dbReference type="NCBIfam" id="TIGR00536">
    <property type="entry name" value="hemK_fam"/>
    <property type="match status" value="1"/>
</dbReference>
<feature type="binding site" evidence="5">
    <location>
        <begin position="123"/>
        <end position="127"/>
    </location>
    <ligand>
        <name>S-adenosyl-L-methionine</name>
        <dbReference type="ChEBI" id="CHEBI:59789"/>
    </ligand>
</feature>
<evidence type="ECO:0000256" key="4">
    <source>
        <dbReference type="ARBA" id="ARBA00048391"/>
    </source>
</evidence>
<evidence type="ECO:0000313" key="9">
    <source>
        <dbReference type="Proteomes" id="UP000201838"/>
    </source>
</evidence>
<evidence type="ECO:0000259" key="7">
    <source>
        <dbReference type="Pfam" id="PF17827"/>
    </source>
</evidence>
<dbReference type="InterPro" id="IPR007848">
    <property type="entry name" value="Small_mtfrase_dom"/>
</dbReference>
<dbReference type="InterPro" id="IPR029063">
    <property type="entry name" value="SAM-dependent_MTases_sf"/>
</dbReference>
<dbReference type="Proteomes" id="UP000201838">
    <property type="component" value="Unassembled WGS sequence"/>
</dbReference>
<dbReference type="EMBL" id="FXXQ01000001">
    <property type="protein sequence ID" value="SMX22024.1"/>
    <property type="molecule type" value="Genomic_DNA"/>
</dbReference>
<comment type="catalytic activity">
    <reaction evidence="4 5">
        <text>L-glutaminyl-[peptide chain release factor] + S-adenosyl-L-methionine = N(5)-methyl-L-glutaminyl-[peptide chain release factor] + S-adenosyl-L-homocysteine + H(+)</text>
        <dbReference type="Rhea" id="RHEA:42896"/>
        <dbReference type="Rhea" id="RHEA-COMP:10271"/>
        <dbReference type="Rhea" id="RHEA-COMP:10272"/>
        <dbReference type="ChEBI" id="CHEBI:15378"/>
        <dbReference type="ChEBI" id="CHEBI:30011"/>
        <dbReference type="ChEBI" id="CHEBI:57856"/>
        <dbReference type="ChEBI" id="CHEBI:59789"/>
        <dbReference type="ChEBI" id="CHEBI:61891"/>
        <dbReference type="EC" id="2.1.1.297"/>
    </reaction>
</comment>
<keyword evidence="3 5" id="KW-0949">S-adenosyl-L-methionine</keyword>
<dbReference type="InterPro" id="IPR019874">
    <property type="entry name" value="RF_methyltr_PrmC"/>
</dbReference>
<name>A0A238IWF6_9RHOB</name>
<comment type="similarity">
    <text evidence="5">Belongs to the protein N5-glutamine methyltransferase family. PrmC subfamily.</text>
</comment>
<reference evidence="8 9" key="1">
    <citation type="submission" date="2017-05" db="EMBL/GenBank/DDBJ databases">
        <authorList>
            <person name="Song R."/>
            <person name="Chenine A.L."/>
            <person name="Ruprecht R.M."/>
        </authorList>
    </citation>
    <scope>NUCLEOTIDE SEQUENCE [LARGE SCALE GENOMIC DNA]</scope>
    <source>
        <strain evidence="8 9">CECT 8489</strain>
    </source>
</reference>
<evidence type="ECO:0000256" key="5">
    <source>
        <dbReference type="HAMAP-Rule" id="MF_02126"/>
    </source>
</evidence>
<organism evidence="8 9">
    <name type="scientific">Boseongicola aestuarii</name>
    <dbReference type="NCBI Taxonomy" id="1470561"/>
    <lineage>
        <taxon>Bacteria</taxon>
        <taxon>Pseudomonadati</taxon>
        <taxon>Pseudomonadota</taxon>
        <taxon>Alphaproteobacteria</taxon>
        <taxon>Rhodobacterales</taxon>
        <taxon>Paracoccaceae</taxon>
        <taxon>Boseongicola</taxon>
    </lineage>
</organism>
<evidence type="ECO:0000256" key="3">
    <source>
        <dbReference type="ARBA" id="ARBA00022691"/>
    </source>
</evidence>
<dbReference type="SUPFAM" id="SSF53335">
    <property type="entry name" value="S-adenosyl-L-methionine-dependent methyltransferases"/>
    <property type="match status" value="1"/>
</dbReference>
<dbReference type="PANTHER" id="PTHR18895">
    <property type="entry name" value="HEMK METHYLTRANSFERASE"/>
    <property type="match status" value="1"/>
</dbReference>
<dbReference type="RefSeq" id="WP_245813614.1">
    <property type="nucleotide sequence ID" value="NZ_FXXQ01000001.1"/>
</dbReference>
<dbReference type="InterPro" id="IPR004556">
    <property type="entry name" value="HemK-like"/>
</dbReference>
<dbReference type="CDD" id="cd02440">
    <property type="entry name" value="AdoMet_MTases"/>
    <property type="match status" value="1"/>
</dbReference>
<evidence type="ECO:0000259" key="6">
    <source>
        <dbReference type="Pfam" id="PF05175"/>
    </source>
</evidence>
<dbReference type="PROSITE" id="PS00092">
    <property type="entry name" value="N6_MTASE"/>
    <property type="match status" value="1"/>
</dbReference>
<feature type="binding site" evidence="5">
    <location>
        <position position="189"/>
    </location>
    <ligand>
        <name>S-adenosyl-L-methionine</name>
        <dbReference type="ChEBI" id="CHEBI:59789"/>
    </ligand>
</feature>
<evidence type="ECO:0000256" key="1">
    <source>
        <dbReference type="ARBA" id="ARBA00022603"/>
    </source>
</evidence>
<comment type="function">
    <text evidence="5">Methylates the class 1 translation termination release factors RF1/PrfA and RF2/PrfB on the glutamine residue of the universally conserved GGQ motif.</text>
</comment>
<feature type="domain" description="Methyltransferase small" evidence="6">
    <location>
        <begin position="104"/>
        <end position="197"/>
    </location>
</feature>
<dbReference type="Pfam" id="PF17827">
    <property type="entry name" value="PrmC_N"/>
    <property type="match status" value="1"/>
</dbReference>
<keyword evidence="9" id="KW-1185">Reference proteome</keyword>
<sequence length="289" mass="32096">MSDLNPRETVQDALYRAARDLEARGVGYAMRDARRLMTHALGIASDRLTLFLREPLPAEAAGVFTAFCERRAAREPVSRIVEGRLFFGRWFKVTPEVLDPRPETEVLIDQALRFQFGSFLDIGTGSGCIAVTLLAERARANAFVTDISERALKIAEENALAHSVSERARFATSDWFSDVVGQFDLIVSNPPYIRPSEMETLEPEVLKGDPHIALTDFVDGLTGYRQIAAHAEKHLVPGGRVLVEIGPDEAQEVVQLFTDAGLTNCTVYQDFDRRDRVVEAFSTKPSKIG</sequence>
<dbReference type="Pfam" id="PF05175">
    <property type="entry name" value="MTS"/>
    <property type="match status" value="1"/>
</dbReference>
<keyword evidence="2 5" id="KW-0808">Transferase</keyword>
<dbReference type="EC" id="2.1.1.297" evidence="5"/>
<dbReference type="InterPro" id="IPR002052">
    <property type="entry name" value="DNA_methylase_N6_adenine_CS"/>
</dbReference>
<dbReference type="InterPro" id="IPR040758">
    <property type="entry name" value="PrmC_N"/>
</dbReference>
<dbReference type="Gene3D" id="1.10.8.10">
    <property type="entry name" value="DNA helicase RuvA subunit, C-terminal domain"/>
    <property type="match status" value="1"/>
</dbReference>
<dbReference type="PANTHER" id="PTHR18895:SF74">
    <property type="entry name" value="MTRF1L RELEASE FACTOR GLUTAMINE METHYLTRANSFERASE"/>
    <property type="match status" value="1"/>
</dbReference>
<gene>
    <name evidence="8" type="primary">prmC_1</name>
    <name evidence="5" type="synonym">prmC</name>
    <name evidence="8" type="ORF">BOA8489_00111</name>
</gene>
<protein>
    <recommendedName>
        <fullName evidence="5">Release factor glutamine methyltransferase</fullName>
        <shortName evidence="5">RF MTase</shortName>
        <ecNumber evidence="5">2.1.1.297</ecNumber>
    </recommendedName>
    <alternativeName>
        <fullName evidence="5">N5-glutamine methyltransferase PrmC</fullName>
    </alternativeName>
    <alternativeName>
        <fullName evidence="5">Protein-(glutamine-N5) MTase PrmC</fullName>
    </alternativeName>
    <alternativeName>
        <fullName evidence="5">Protein-glutamine N-methyltransferase PrmC</fullName>
    </alternativeName>
</protein>
<dbReference type="NCBIfam" id="TIGR03534">
    <property type="entry name" value="RF_mod_PrmC"/>
    <property type="match status" value="1"/>
</dbReference>
<dbReference type="GO" id="GO:0102559">
    <property type="term" value="F:peptide chain release factor N(5)-glutamine methyltransferase activity"/>
    <property type="evidence" value="ECO:0007669"/>
    <property type="project" value="UniProtKB-EC"/>
</dbReference>
<dbReference type="InterPro" id="IPR050320">
    <property type="entry name" value="N5-glutamine_MTase"/>
</dbReference>
<feature type="binding site" evidence="5">
    <location>
        <position position="146"/>
    </location>
    <ligand>
        <name>S-adenosyl-L-methionine</name>
        <dbReference type="ChEBI" id="CHEBI:59789"/>
    </ligand>
</feature>
<dbReference type="HAMAP" id="MF_02126">
    <property type="entry name" value="RF_methyltr_PrmC"/>
    <property type="match status" value="1"/>
</dbReference>
<dbReference type="AlphaFoldDB" id="A0A238IWF6"/>
<proteinExistence type="inferred from homology"/>
<dbReference type="GO" id="GO:0003676">
    <property type="term" value="F:nucleic acid binding"/>
    <property type="evidence" value="ECO:0007669"/>
    <property type="project" value="InterPro"/>
</dbReference>
<accession>A0A238IWF6</accession>
<feature type="binding site" evidence="5">
    <location>
        <position position="175"/>
    </location>
    <ligand>
        <name>S-adenosyl-L-methionine</name>
        <dbReference type="ChEBI" id="CHEBI:59789"/>
    </ligand>
</feature>
<evidence type="ECO:0000256" key="2">
    <source>
        <dbReference type="ARBA" id="ARBA00022679"/>
    </source>
</evidence>
<dbReference type="Gene3D" id="3.40.50.150">
    <property type="entry name" value="Vaccinia Virus protein VP39"/>
    <property type="match status" value="1"/>
</dbReference>
<feature type="binding site" evidence="5">
    <location>
        <begin position="189"/>
        <end position="192"/>
    </location>
    <ligand>
        <name>substrate</name>
    </ligand>
</feature>